<evidence type="ECO:0000313" key="11">
    <source>
        <dbReference type="EMBL" id="KAG6462791.1"/>
    </source>
</evidence>
<evidence type="ECO:0000313" key="12">
    <source>
        <dbReference type="Proteomes" id="UP000791440"/>
    </source>
</evidence>
<comment type="similarity">
    <text evidence="2">Belongs to the Toll-like receptor family.</text>
</comment>
<feature type="transmembrane region" description="Helical" evidence="8">
    <location>
        <begin position="721"/>
        <end position="743"/>
    </location>
</feature>
<keyword evidence="12" id="KW-1185">Reference proteome</keyword>
<feature type="signal peptide" evidence="9">
    <location>
        <begin position="1"/>
        <end position="22"/>
    </location>
</feature>
<evidence type="ECO:0000259" key="10">
    <source>
        <dbReference type="PROSITE" id="PS50104"/>
    </source>
</evidence>
<dbReference type="EMBL" id="JH668890">
    <property type="protein sequence ID" value="KAG6462791.1"/>
    <property type="molecule type" value="Genomic_DNA"/>
</dbReference>
<dbReference type="InterPro" id="IPR000157">
    <property type="entry name" value="TIR_dom"/>
</dbReference>
<feature type="compositionally biased region" description="Polar residues" evidence="7">
    <location>
        <begin position="921"/>
        <end position="938"/>
    </location>
</feature>
<dbReference type="Pfam" id="PF13676">
    <property type="entry name" value="TIR_2"/>
    <property type="match status" value="1"/>
</dbReference>
<gene>
    <name evidence="11" type="ORF">O3G_MSEX013473</name>
</gene>
<dbReference type="GO" id="GO:0038023">
    <property type="term" value="F:signaling receptor activity"/>
    <property type="evidence" value="ECO:0007669"/>
    <property type="project" value="TreeGrafter"/>
</dbReference>
<evidence type="ECO:0000256" key="3">
    <source>
        <dbReference type="ARBA" id="ARBA00022692"/>
    </source>
</evidence>
<reference evidence="11" key="2">
    <citation type="submission" date="2020-12" db="EMBL/GenBank/DDBJ databases">
        <authorList>
            <person name="Kanost M."/>
        </authorList>
    </citation>
    <scope>NUCLEOTIDE SEQUENCE</scope>
</reference>
<evidence type="ECO:0000256" key="1">
    <source>
        <dbReference type="ARBA" id="ARBA00004370"/>
    </source>
</evidence>
<keyword evidence="5 8" id="KW-1133">Transmembrane helix</keyword>
<feature type="chain" id="PRO_5037204598" description="TIR domain-containing protein" evidence="9">
    <location>
        <begin position="23"/>
        <end position="967"/>
    </location>
</feature>
<sequence length="967" mass="107868">MQAWRWWCTTLLLALVPGLAGGSNRPECASNTYCKFAEESFRREFFYNVSGLNVRIVFTDALLFYLSCDNLALDDPNLPRFSSVVRVNKVNFENCTPPRNGSVANAIAALNVTSFSSLSLDKLPPKSVIKHEHLAGLQQLEKFSLYGSNNASLAPGALAALSVAPALHTLHLNWVHTPAADLLRLPQSLQKLKLWDVDAVSGYFQWLPNLTLLDVSEKHPIAVDVSNNTALKTLSVIAPDTVISENALPPTLTTLKLRKWNDTKPKPKTRCAQLEVLMLTGTDNERYPVSLPDEWLSSCIRLRELYIYNVPVRGVLPARLLAKATALKDISIKYCNLSALPQGFLDDTLNLTKLDLSNNKLTSLPSGLFLRTKLLEELNLSHNLLISAVAEALSVVFSLRNLRLNNNNIGDLCLSGSNSTEPADTSMLRNLTNLHSLYLSYTNVSRVCYDWRVKLLNLKTLDLNNSAVTNLTCDDLHYSRVTTATVVLGKYKLLCQRRDYDKSLASYRINAFVTLDGSLVCDCNTYWAARVFQNNVLDVITPQCKNYNYHKSIANMNHDNLTCSASEECAALPASCTCRKRDDYEHGSVVIVRCVGLTEFPRLPRQPDATHKWRLHLANNNISHIDAADILENIVELDLRNNFIRRVDGATATNLTSVLQLQLAGNPLECGCEAYTMLRALLEAKSLVDKKDVRCNGTGQTLTAVTPTPCPVQGTMSVHQLVLPLVLPLVVLLAIVILAYGFITRPATRLWIKLLLMRLGWMPRRFEPADEDRLYDAFVSFAHEDEELVVEQLAARLESGPQPYRLCLHYRDWAPGEWIPAQIAASVRASRRTVAIVSTHYLQSDWARAEFREATAASLRDGTPRLVVVLLDDPDRLMLEADAELSAYVRHKVYVRWGDPWFWEKMKQALPLPRGRHQKKALSSTAPVPDISLTQASRETVPAPAPVPASHSKDFDKPLPHVTPCSA</sequence>
<dbReference type="Pfam" id="PF13855">
    <property type="entry name" value="LRR_8"/>
    <property type="match status" value="1"/>
</dbReference>
<evidence type="ECO:0000256" key="7">
    <source>
        <dbReference type="SAM" id="MobiDB-lite"/>
    </source>
</evidence>
<dbReference type="PROSITE" id="PS51450">
    <property type="entry name" value="LRR"/>
    <property type="match status" value="1"/>
</dbReference>
<dbReference type="InterPro" id="IPR001611">
    <property type="entry name" value="Leu-rich_rpt"/>
</dbReference>
<keyword evidence="6 8" id="KW-0472">Membrane</keyword>
<keyword evidence="3 8" id="KW-0812">Transmembrane</keyword>
<dbReference type="GO" id="GO:0007165">
    <property type="term" value="P:signal transduction"/>
    <property type="evidence" value="ECO:0007669"/>
    <property type="project" value="InterPro"/>
</dbReference>
<evidence type="ECO:0000256" key="2">
    <source>
        <dbReference type="ARBA" id="ARBA00009634"/>
    </source>
</evidence>
<comment type="caution">
    <text evidence="11">The sequence shown here is derived from an EMBL/GenBank/DDBJ whole genome shotgun (WGS) entry which is preliminary data.</text>
</comment>
<comment type="subcellular location">
    <subcellularLocation>
        <location evidence="1">Membrane</location>
    </subcellularLocation>
</comment>
<dbReference type="PANTHER" id="PTHR24365:SF541">
    <property type="entry name" value="PROTEIN TOLL-RELATED"/>
    <property type="match status" value="1"/>
</dbReference>
<dbReference type="SMART" id="SM00369">
    <property type="entry name" value="LRR_TYP"/>
    <property type="match status" value="3"/>
</dbReference>
<evidence type="ECO:0000256" key="4">
    <source>
        <dbReference type="ARBA" id="ARBA00022729"/>
    </source>
</evidence>
<reference evidence="11" key="1">
    <citation type="journal article" date="2016" name="Insect Biochem. Mol. Biol.">
        <title>Multifaceted biological insights from a draft genome sequence of the tobacco hornworm moth, Manduca sexta.</title>
        <authorList>
            <person name="Kanost M.R."/>
            <person name="Arrese E.L."/>
            <person name="Cao X."/>
            <person name="Chen Y.R."/>
            <person name="Chellapilla S."/>
            <person name="Goldsmith M.R."/>
            <person name="Grosse-Wilde E."/>
            <person name="Heckel D.G."/>
            <person name="Herndon N."/>
            <person name="Jiang H."/>
            <person name="Papanicolaou A."/>
            <person name="Qu J."/>
            <person name="Soulages J.L."/>
            <person name="Vogel H."/>
            <person name="Walters J."/>
            <person name="Waterhouse R.M."/>
            <person name="Ahn S.J."/>
            <person name="Almeida F.C."/>
            <person name="An C."/>
            <person name="Aqrawi P."/>
            <person name="Bretschneider A."/>
            <person name="Bryant W.B."/>
            <person name="Bucks S."/>
            <person name="Chao H."/>
            <person name="Chevignon G."/>
            <person name="Christen J.M."/>
            <person name="Clarke D.F."/>
            <person name="Dittmer N.T."/>
            <person name="Ferguson L.C.F."/>
            <person name="Garavelou S."/>
            <person name="Gordon K.H.J."/>
            <person name="Gunaratna R.T."/>
            <person name="Han Y."/>
            <person name="Hauser F."/>
            <person name="He Y."/>
            <person name="Heidel-Fischer H."/>
            <person name="Hirsh A."/>
            <person name="Hu Y."/>
            <person name="Jiang H."/>
            <person name="Kalra D."/>
            <person name="Klinner C."/>
            <person name="Konig C."/>
            <person name="Kovar C."/>
            <person name="Kroll A.R."/>
            <person name="Kuwar S.S."/>
            <person name="Lee S.L."/>
            <person name="Lehman R."/>
            <person name="Li K."/>
            <person name="Li Z."/>
            <person name="Liang H."/>
            <person name="Lovelace S."/>
            <person name="Lu Z."/>
            <person name="Mansfield J.H."/>
            <person name="McCulloch K.J."/>
            <person name="Mathew T."/>
            <person name="Morton B."/>
            <person name="Muzny D.M."/>
            <person name="Neunemann D."/>
            <person name="Ongeri F."/>
            <person name="Pauchet Y."/>
            <person name="Pu L.L."/>
            <person name="Pyrousis I."/>
            <person name="Rao X.J."/>
            <person name="Redding A."/>
            <person name="Roesel C."/>
            <person name="Sanchez-Gracia A."/>
            <person name="Schaack S."/>
            <person name="Shukla A."/>
            <person name="Tetreau G."/>
            <person name="Wang Y."/>
            <person name="Xiong G.H."/>
            <person name="Traut W."/>
            <person name="Walsh T.K."/>
            <person name="Worley K.C."/>
            <person name="Wu D."/>
            <person name="Wu W."/>
            <person name="Wu Y.Q."/>
            <person name="Zhang X."/>
            <person name="Zou Z."/>
            <person name="Zucker H."/>
            <person name="Briscoe A.D."/>
            <person name="Burmester T."/>
            <person name="Clem R.J."/>
            <person name="Feyereisen R."/>
            <person name="Grimmelikhuijzen C.J.P."/>
            <person name="Hamodrakas S.J."/>
            <person name="Hansson B.S."/>
            <person name="Huguet E."/>
            <person name="Jermiin L.S."/>
            <person name="Lan Q."/>
            <person name="Lehman H.K."/>
            <person name="Lorenzen M."/>
            <person name="Merzendorfer H."/>
            <person name="Michalopoulos I."/>
            <person name="Morton D.B."/>
            <person name="Muthukrishnan S."/>
            <person name="Oakeshott J.G."/>
            <person name="Palmer W."/>
            <person name="Park Y."/>
            <person name="Passarelli A.L."/>
            <person name="Rozas J."/>
            <person name="Schwartz L.M."/>
            <person name="Smith W."/>
            <person name="Southgate A."/>
            <person name="Vilcinskas A."/>
            <person name="Vogt R."/>
            <person name="Wang P."/>
            <person name="Werren J."/>
            <person name="Yu X.Q."/>
            <person name="Zhou J.J."/>
            <person name="Brown S.J."/>
            <person name="Scherer S.E."/>
            <person name="Richards S."/>
            <person name="Blissard G.W."/>
        </authorList>
    </citation>
    <scope>NUCLEOTIDE SEQUENCE</scope>
</reference>
<evidence type="ECO:0000256" key="5">
    <source>
        <dbReference type="ARBA" id="ARBA00022989"/>
    </source>
</evidence>
<evidence type="ECO:0000256" key="8">
    <source>
        <dbReference type="SAM" id="Phobius"/>
    </source>
</evidence>
<dbReference type="Proteomes" id="UP000791440">
    <property type="component" value="Unassembled WGS sequence"/>
</dbReference>
<evidence type="ECO:0000256" key="6">
    <source>
        <dbReference type="ARBA" id="ARBA00023136"/>
    </source>
</evidence>
<dbReference type="AlphaFoldDB" id="A0A921ZST9"/>
<dbReference type="SMART" id="SM00255">
    <property type="entry name" value="TIR"/>
    <property type="match status" value="1"/>
</dbReference>
<proteinExistence type="inferred from homology"/>
<organism evidence="11 12">
    <name type="scientific">Manduca sexta</name>
    <name type="common">Tobacco hawkmoth</name>
    <name type="synonym">Tobacco hornworm</name>
    <dbReference type="NCBI Taxonomy" id="7130"/>
    <lineage>
        <taxon>Eukaryota</taxon>
        <taxon>Metazoa</taxon>
        <taxon>Ecdysozoa</taxon>
        <taxon>Arthropoda</taxon>
        <taxon>Hexapoda</taxon>
        <taxon>Insecta</taxon>
        <taxon>Pterygota</taxon>
        <taxon>Neoptera</taxon>
        <taxon>Endopterygota</taxon>
        <taxon>Lepidoptera</taxon>
        <taxon>Glossata</taxon>
        <taxon>Ditrysia</taxon>
        <taxon>Bombycoidea</taxon>
        <taxon>Sphingidae</taxon>
        <taxon>Sphinginae</taxon>
        <taxon>Sphingini</taxon>
        <taxon>Manduca</taxon>
    </lineage>
</organism>
<keyword evidence="4 9" id="KW-0732">Signal</keyword>
<evidence type="ECO:0000256" key="9">
    <source>
        <dbReference type="SAM" id="SignalP"/>
    </source>
</evidence>
<name>A0A921ZST9_MANSE</name>
<dbReference type="PANTHER" id="PTHR24365">
    <property type="entry name" value="TOLL-LIKE RECEPTOR"/>
    <property type="match status" value="1"/>
</dbReference>
<dbReference type="GO" id="GO:0005886">
    <property type="term" value="C:plasma membrane"/>
    <property type="evidence" value="ECO:0007669"/>
    <property type="project" value="TreeGrafter"/>
</dbReference>
<dbReference type="InterPro" id="IPR003591">
    <property type="entry name" value="Leu-rich_rpt_typical-subtyp"/>
</dbReference>
<dbReference type="PROSITE" id="PS50104">
    <property type="entry name" value="TIR"/>
    <property type="match status" value="1"/>
</dbReference>
<feature type="domain" description="TIR" evidence="10">
    <location>
        <begin position="773"/>
        <end position="910"/>
    </location>
</feature>
<protein>
    <recommendedName>
        <fullName evidence="10">TIR domain-containing protein</fullName>
    </recommendedName>
</protein>
<feature type="region of interest" description="Disordered" evidence="7">
    <location>
        <begin position="914"/>
        <end position="967"/>
    </location>
</feature>
<accession>A0A921ZST9</accession>